<dbReference type="CDD" id="cd08412">
    <property type="entry name" value="PBP2_PAO1_like"/>
    <property type="match status" value="1"/>
</dbReference>
<comment type="caution">
    <text evidence="6">The sequence shown here is derived from an EMBL/GenBank/DDBJ whole genome shotgun (WGS) entry which is preliminary data.</text>
</comment>
<evidence type="ECO:0000256" key="2">
    <source>
        <dbReference type="ARBA" id="ARBA00023015"/>
    </source>
</evidence>
<sequence length="308" mass="34617">MSISLRQLRYFVATAELGQISQAAVDLSISQSAVTTAIKELERIVGTNLFLRTPSGMDLTMAGRQFLSHAYEILKKVDEATHLNIVSSAVEGTLAIAATYTVIGYFLPQHIERLRRLFPKLELQLFELKRESIEEGLLTNRYDMAVLLSSNILNPALTTEKLMSSTRRLWVPAQHPLLQRDSVGFREIAEEPYIMLTVDEAAHSSLKYWSTSTYQPRVILRTSSVEAVRSLVANGQGVAILSDMVHRPWSLEGRRIETINVRDPVPAMDVGLAWRRGAEFTPPMQALRSYFQQTFHIPGVRDASFTTP</sequence>
<evidence type="ECO:0000256" key="1">
    <source>
        <dbReference type="ARBA" id="ARBA00009437"/>
    </source>
</evidence>
<dbReference type="PROSITE" id="PS50931">
    <property type="entry name" value="HTH_LYSR"/>
    <property type="match status" value="1"/>
</dbReference>
<keyword evidence="2" id="KW-0805">Transcription regulation</keyword>
<dbReference type="SUPFAM" id="SSF53850">
    <property type="entry name" value="Periplasmic binding protein-like II"/>
    <property type="match status" value="1"/>
</dbReference>
<dbReference type="FunFam" id="1.10.10.10:FF:000001">
    <property type="entry name" value="LysR family transcriptional regulator"/>
    <property type="match status" value="1"/>
</dbReference>
<dbReference type="InterPro" id="IPR000847">
    <property type="entry name" value="LysR_HTH_N"/>
</dbReference>
<keyword evidence="3" id="KW-0238">DNA-binding</keyword>
<evidence type="ECO:0000313" key="6">
    <source>
        <dbReference type="EMBL" id="MBM3093453.1"/>
    </source>
</evidence>
<evidence type="ECO:0000256" key="3">
    <source>
        <dbReference type="ARBA" id="ARBA00023125"/>
    </source>
</evidence>
<dbReference type="GO" id="GO:0003677">
    <property type="term" value="F:DNA binding"/>
    <property type="evidence" value="ECO:0007669"/>
    <property type="project" value="UniProtKB-KW"/>
</dbReference>
<dbReference type="InterPro" id="IPR005119">
    <property type="entry name" value="LysR_subst-bd"/>
</dbReference>
<dbReference type="InterPro" id="IPR036388">
    <property type="entry name" value="WH-like_DNA-bd_sf"/>
</dbReference>
<organism evidence="6 7">
    <name type="scientific">Ensifer canadensis</name>
    <dbReference type="NCBI Taxonomy" id="555315"/>
    <lineage>
        <taxon>Bacteria</taxon>
        <taxon>Pseudomonadati</taxon>
        <taxon>Pseudomonadota</taxon>
        <taxon>Alphaproteobacteria</taxon>
        <taxon>Hyphomicrobiales</taxon>
        <taxon>Rhizobiaceae</taxon>
        <taxon>Sinorhizobium/Ensifer group</taxon>
        <taxon>Ensifer</taxon>
    </lineage>
</organism>
<comment type="similarity">
    <text evidence="1">Belongs to the LysR transcriptional regulatory family.</text>
</comment>
<dbReference type="GO" id="GO:0032993">
    <property type="term" value="C:protein-DNA complex"/>
    <property type="evidence" value="ECO:0007669"/>
    <property type="project" value="TreeGrafter"/>
</dbReference>
<feature type="domain" description="HTH lysR-type" evidence="5">
    <location>
        <begin position="3"/>
        <end position="60"/>
    </location>
</feature>
<gene>
    <name evidence="6" type="ORF">GFB56_22045</name>
</gene>
<dbReference type="Pfam" id="PF00126">
    <property type="entry name" value="HTH_1"/>
    <property type="match status" value="1"/>
</dbReference>
<dbReference type="Gene3D" id="3.40.190.10">
    <property type="entry name" value="Periplasmic binding protein-like II"/>
    <property type="match status" value="2"/>
</dbReference>
<reference evidence="6 7" key="1">
    <citation type="submission" date="2020-01" db="EMBL/GenBank/DDBJ databases">
        <title>Draft genome assembly of Ensifer adhaerens T173.</title>
        <authorList>
            <person name="Craig J.E."/>
            <person name="Stinchcombe J.R."/>
        </authorList>
    </citation>
    <scope>NUCLEOTIDE SEQUENCE [LARGE SCALE GENOMIC DNA]</scope>
    <source>
        <strain evidence="6 7">T173</strain>
    </source>
</reference>
<dbReference type="PANTHER" id="PTHR30346">
    <property type="entry name" value="TRANSCRIPTIONAL DUAL REGULATOR HCAR-RELATED"/>
    <property type="match status" value="1"/>
</dbReference>
<proteinExistence type="inferred from homology"/>
<accession>A0AAW4FQ42</accession>
<dbReference type="PRINTS" id="PR00039">
    <property type="entry name" value="HTHLYSR"/>
</dbReference>
<dbReference type="AlphaFoldDB" id="A0AAW4FQ42"/>
<keyword evidence="4" id="KW-0804">Transcription</keyword>
<dbReference type="Pfam" id="PF03466">
    <property type="entry name" value="LysR_substrate"/>
    <property type="match status" value="1"/>
</dbReference>
<dbReference type="GO" id="GO:0003700">
    <property type="term" value="F:DNA-binding transcription factor activity"/>
    <property type="evidence" value="ECO:0007669"/>
    <property type="project" value="InterPro"/>
</dbReference>
<evidence type="ECO:0000256" key="4">
    <source>
        <dbReference type="ARBA" id="ARBA00023163"/>
    </source>
</evidence>
<dbReference type="EMBL" id="WXFA01000016">
    <property type="protein sequence ID" value="MBM3093453.1"/>
    <property type="molecule type" value="Genomic_DNA"/>
</dbReference>
<keyword evidence="7" id="KW-1185">Reference proteome</keyword>
<dbReference type="InterPro" id="IPR036390">
    <property type="entry name" value="WH_DNA-bd_sf"/>
</dbReference>
<evidence type="ECO:0000313" key="7">
    <source>
        <dbReference type="Proteomes" id="UP000744980"/>
    </source>
</evidence>
<dbReference type="Proteomes" id="UP000744980">
    <property type="component" value="Unassembled WGS sequence"/>
</dbReference>
<dbReference type="PANTHER" id="PTHR30346:SF0">
    <property type="entry name" value="HCA OPERON TRANSCRIPTIONAL ACTIVATOR HCAR"/>
    <property type="match status" value="1"/>
</dbReference>
<dbReference type="SUPFAM" id="SSF46785">
    <property type="entry name" value="Winged helix' DNA-binding domain"/>
    <property type="match status" value="1"/>
</dbReference>
<name>A0AAW4FQ42_9HYPH</name>
<evidence type="ECO:0000259" key="5">
    <source>
        <dbReference type="PROSITE" id="PS50931"/>
    </source>
</evidence>
<dbReference type="RefSeq" id="WP_025429649.1">
    <property type="nucleotide sequence ID" value="NZ_CP083371.1"/>
</dbReference>
<dbReference type="Gene3D" id="1.10.10.10">
    <property type="entry name" value="Winged helix-like DNA-binding domain superfamily/Winged helix DNA-binding domain"/>
    <property type="match status" value="1"/>
</dbReference>
<protein>
    <submittedName>
        <fullName evidence="6">LysR family transcriptional regulator</fullName>
    </submittedName>
</protein>